<dbReference type="AlphaFoldDB" id="A0AAV7L9U3"/>
<reference evidence="2" key="1">
    <citation type="journal article" date="2022" name="bioRxiv">
        <title>Sequencing and chromosome-scale assembly of the giantPleurodeles waltlgenome.</title>
        <authorList>
            <person name="Brown T."/>
            <person name="Elewa A."/>
            <person name="Iarovenko S."/>
            <person name="Subramanian E."/>
            <person name="Araus A.J."/>
            <person name="Petzold A."/>
            <person name="Susuki M."/>
            <person name="Suzuki K.-i.T."/>
            <person name="Hayashi T."/>
            <person name="Toyoda A."/>
            <person name="Oliveira C."/>
            <person name="Osipova E."/>
            <person name="Leigh N.D."/>
            <person name="Simon A."/>
            <person name="Yun M.H."/>
        </authorList>
    </citation>
    <scope>NUCLEOTIDE SEQUENCE</scope>
    <source>
        <strain evidence="2">20211129_DDA</strain>
        <tissue evidence="2">Liver</tissue>
    </source>
</reference>
<evidence type="ECO:0000313" key="3">
    <source>
        <dbReference type="Proteomes" id="UP001066276"/>
    </source>
</evidence>
<feature type="region of interest" description="Disordered" evidence="1">
    <location>
        <begin position="237"/>
        <end position="264"/>
    </location>
</feature>
<feature type="region of interest" description="Disordered" evidence="1">
    <location>
        <begin position="170"/>
        <end position="196"/>
    </location>
</feature>
<sequence length="264" mass="28291">MSGGREGSAAAPVLHIIATGPPVCRAHLAFTPLLHCIATGPSQHSFLLLRPPWAARLSQPLPRCITAPLRAQVGIRSSFLGLAQLQGSISHHPNVAPHHIGPESAPVPPPLGTSGHKAQFAIYLPFVALHCRGPEPEPATPPQAVPGHTAWFAVTGPVSSSILRAGPQVSLRPMGEEEGETESENKQGWKEKEKGGELEVCGELKGMSTVVPAGEEKTPTELICRRRRAVPEERDILNRAAVTENKGARQVDPHRISEWTKHTP</sequence>
<evidence type="ECO:0000313" key="2">
    <source>
        <dbReference type="EMBL" id="KAJ1087684.1"/>
    </source>
</evidence>
<accession>A0AAV7L9U3</accession>
<gene>
    <name evidence="2" type="ORF">NDU88_000850</name>
</gene>
<protein>
    <submittedName>
        <fullName evidence="2">Uncharacterized protein</fullName>
    </submittedName>
</protein>
<keyword evidence="3" id="KW-1185">Reference proteome</keyword>
<feature type="compositionally biased region" description="Basic and acidic residues" evidence="1">
    <location>
        <begin position="246"/>
        <end position="264"/>
    </location>
</feature>
<proteinExistence type="predicted"/>
<name>A0AAV7L9U3_PLEWA</name>
<evidence type="ECO:0000256" key="1">
    <source>
        <dbReference type="SAM" id="MobiDB-lite"/>
    </source>
</evidence>
<comment type="caution">
    <text evidence="2">The sequence shown here is derived from an EMBL/GenBank/DDBJ whole genome shotgun (WGS) entry which is preliminary data.</text>
</comment>
<dbReference type="EMBL" id="JANPWB010000015">
    <property type="protein sequence ID" value="KAJ1087684.1"/>
    <property type="molecule type" value="Genomic_DNA"/>
</dbReference>
<dbReference type="Proteomes" id="UP001066276">
    <property type="component" value="Chromosome 11"/>
</dbReference>
<organism evidence="2 3">
    <name type="scientific">Pleurodeles waltl</name>
    <name type="common">Iberian ribbed newt</name>
    <dbReference type="NCBI Taxonomy" id="8319"/>
    <lineage>
        <taxon>Eukaryota</taxon>
        <taxon>Metazoa</taxon>
        <taxon>Chordata</taxon>
        <taxon>Craniata</taxon>
        <taxon>Vertebrata</taxon>
        <taxon>Euteleostomi</taxon>
        <taxon>Amphibia</taxon>
        <taxon>Batrachia</taxon>
        <taxon>Caudata</taxon>
        <taxon>Salamandroidea</taxon>
        <taxon>Salamandridae</taxon>
        <taxon>Pleurodelinae</taxon>
        <taxon>Pleurodeles</taxon>
    </lineage>
</organism>
<feature type="compositionally biased region" description="Basic and acidic residues" evidence="1">
    <location>
        <begin position="183"/>
        <end position="196"/>
    </location>
</feature>